<evidence type="ECO:0000256" key="1">
    <source>
        <dbReference type="ARBA" id="ARBA00023015"/>
    </source>
</evidence>
<dbReference type="SMART" id="SM00895">
    <property type="entry name" value="FCD"/>
    <property type="match status" value="1"/>
</dbReference>
<keyword evidence="3" id="KW-0804">Transcription</keyword>
<dbReference type="Proteomes" id="UP000019482">
    <property type="component" value="Unassembled WGS sequence"/>
</dbReference>
<dbReference type="SMART" id="SM00345">
    <property type="entry name" value="HTH_GNTR"/>
    <property type="match status" value="1"/>
</dbReference>
<dbReference type="OrthoDB" id="9799482at2"/>
<evidence type="ECO:0000313" key="6">
    <source>
        <dbReference type="Proteomes" id="UP000019482"/>
    </source>
</evidence>
<evidence type="ECO:0000259" key="4">
    <source>
        <dbReference type="PROSITE" id="PS50949"/>
    </source>
</evidence>
<keyword evidence="1" id="KW-0805">Transcription regulation</keyword>
<organism evidence="5 6">
    <name type="scientific">Clostridium tyrobutyricum DIVETGP</name>
    <dbReference type="NCBI Taxonomy" id="1408889"/>
    <lineage>
        <taxon>Bacteria</taxon>
        <taxon>Bacillati</taxon>
        <taxon>Bacillota</taxon>
        <taxon>Clostridia</taxon>
        <taxon>Eubacteriales</taxon>
        <taxon>Clostridiaceae</taxon>
        <taxon>Clostridium</taxon>
    </lineage>
</organism>
<dbReference type="CDD" id="cd07377">
    <property type="entry name" value="WHTH_GntR"/>
    <property type="match status" value="1"/>
</dbReference>
<dbReference type="SUPFAM" id="SSF48008">
    <property type="entry name" value="GntR ligand-binding domain-like"/>
    <property type="match status" value="1"/>
</dbReference>
<sequence>MHLNKPVRVSLSKQILNQMEQLILEGNWAVGAKIPSEPELVKQFGVSRNTIREAVQSLINAEVLEAKQGDGTYVRMSNRFEAAMLNRLKKSDILDVLEARFAIEKEVVRLAAIRRTNKDLKVLKIHLQDRNNCTDNSQENLEKDVEFHIAVARSTHNTVLFDIYKYVYQYIRDNINNSLDISEFGAEQDYLHDDLFDAIEKQDPDMAEKLTLELIKFNQKLLNDKN</sequence>
<evidence type="ECO:0000256" key="3">
    <source>
        <dbReference type="ARBA" id="ARBA00023163"/>
    </source>
</evidence>
<evidence type="ECO:0000256" key="2">
    <source>
        <dbReference type="ARBA" id="ARBA00023125"/>
    </source>
</evidence>
<dbReference type="InterPro" id="IPR036388">
    <property type="entry name" value="WH-like_DNA-bd_sf"/>
</dbReference>
<keyword evidence="2" id="KW-0238">DNA-binding</keyword>
<dbReference type="PROSITE" id="PS50949">
    <property type="entry name" value="HTH_GNTR"/>
    <property type="match status" value="1"/>
</dbReference>
<dbReference type="EMBL" id="CBXI010000017">
    <property type="protein sequence ID" value="CDL91029.1"/>
    <property type="molecule type" value="Genomic_DNA"/>
</dbReference>
<dbReference type="Pfam" id="PF07729">
    <property type="entry name" value="FCD"/>
    <property type="match status" value="1"/>
</dbReference>
<dbReference type="InterPro" id="IPR011711">
    <property type="entry name" value="GntR_C"/>
</dbReference>
<dbReference type="InterPro" id="IPR008920">
    <property type="entry name" value="TF_FadR/GntR_C"/>
</dbReference>
<dbReference type="InterPro" id="IPR000524">
    <property type="entry name" value="Tscrpt_reg_HTH_GntR"/>
</dbReference>
<dbReference type="InterPro" id="IPR036390">
    <property type="entry name" value="WH_DNA-bd_sf"/>
</dbReference>
<gene>
    <name evidence="5" type="ORF">CTDIVETGP_1099</name>
</gene>
<name>W6N6U3_CLOTY</name>
<dbReference type="PANTHER" id="PTHR43537:SF47">
    <property type="entry name" value="REGULATORY PROTEIN GNTR HTH"/>
    <property type="match status" value="1"/>
</dbReference>
<accession>W6N6U3</accession>
<keyword evidence="6" id="KW-1185">Reference proteome</keyword>
<proteinExistence type="predicted"/>
<dbReference type="GO" id="GO:0003677">
    <property type="term" value="F:DNA binding"/>
    <property type="evidence" value="ECO:0007669"/>
    <property type="project" value="UniProtKB-KW"/>
</dbReference>
<reference evidence="5 6" key="1">
    <citation type="journal article" date="2015" name="Genome Announc.">
        <title>Draft Genome Sequence of Clostridium tyrobutyricum Strain DIVETGP, Isolated from Cow's Milk for Grana Padano Production.</title>
        <authorList>
            <person name="Soggiu A."/>
            <person name="Piras C."/>
            <person name="Gaiarsa S."/>
            <person name="Sassera D."/>
            <person name="Roncada P."/>
            <person name="Bendixen E."/>
            <person name="Brasca M."/>
            <person name="Bonizzi L."/>
        </authorList>
    </citation>
    <scope>NUCLEOTIDE SEQUENCE [LARGE SCALE GENOMIC DNA]</scope>
    <source>
        <strain evidence="5 6">DIVETGP</strain>
    </source>
</reference>
<dbReference type="RefSeq" id="WP_017751731.1">
    <property type="nucleotide sequence ID" value="NZ_CBXI010000017.1"/>
</dbReference>
<protein>
    <submittedName>
        <fullName evidence="5">Transcriptional regulator, GntR family</fullName>
    </submittedName>
</protein>
<dbReference type="SUPFAM" id="SSF46785">
    <property type="entry name" value="Winged helix' DNA-binding domain"/>
    <property type="match status" value="1"/>
</dbReference>
<evidence type="ECO:0000313" key="5">
    <source>
        <dbReference type="EMBL" id="CDL91029.1"/>
    </source>
</evidence>
<dbReference type="PANTHER" id="PTHR43537">
    <property type="entry name" value="TRANSCRIPTIONAL REGULATOR, GNTR FAMILY"/>
    <property type="match status" value="1"/>
</dbReference>
<dbReference type="Gene3D" id="1.10.10.10">
    <property type="entry name" value="Winged helix-like DNA-binding domain superfamily/Winged helix DNA-binding domain"/>
    <property type="match status" value="1"/>
</dbReference>
<comment type="caution">
    <text evidence="5">The sequence shown here is derived from an EMBL/GenBank/DDBJ whole genome shotgun (WGS) entry which is preliminary data.</text>
</comment>
<dbReference type="GO" id="GO:0003700">
    <property type="term" value="F:DNA-binding transcription factor activity"/>
    <property type="evidence" value="ECO:0007669"/>
    <property type="project" value="InterPro"/>
</dbReference>
<dbReference type="GeneID" id="29420194"/>
<dbReference type="PRINTS" id="PR00035">
    <property type="entry name" value="HTHGNTR"/>
</dbReference>
<dbReference type="Pfam" id="PF00392">
    <property type="entry name" value="GntR"/>
    <property type="match status" value="1"/>
</dbReference>
<feature type="domain" description="HTH gntR-type" evidence="4">
    <location>
        <begin position="9"/>
        <end position="77"/>
    </location>
</feature>
<dbReference type="Gene3D" id="1.20.120.530">
    <property type="entry name" value="GntR ligand-binding domain-like"/>
    <property type="match status" value="1"/>
</dbReference>
<dbReference type="AlphaFoldDB" id="W6N6U3"/>